<dbReference type="InterPro" id="IPR025405">
    <property type="entry name" value="DUF4131"/>
</dbReference>
<evidence type="ECO:0000259" key="1">
    <source>
        <dbReference type="Pfam" id="PF13567"/>
    </source>
</evidence>
<accession>A0ABU6INN5</accession>
<dbReference type="RefSeq" id="WP_326407823.1">
    <property type="nucleotide sequence ID" value="NZ_JAYMGW010000003.1"/>
</dbReference>
<keyword evidence="3" id="KW-1185">Reference proteome</keyword>
<name>A0ABU6INN5_9FLAO</name>
<protein>
    <submittedName>
        <fullName evidence="2">DUF4131 domain-containing protein</fullName>
    </submittedName>
</protein>
<comment type="caution">
    <text evidence="2">The sequence shown here is derived from an EMBL/GenBank/DDBJ whole genome shotgun (WGS) entry which is preliminary data.</text>
</comment>
<proteinExistence type="predicted"/>
<organism evidence="2 3">
    <name type="scientific">Flagellimonas halotolerans</name>
    <dbReference type="NCBI Taxonomy" id="3112164"/>
    <lineage>
        <taxon>Bacteria</taxon>
        <taxon>Pseudomonadati</taxon>
        <taxon>Bacteroidota</taxon>
        <taxon>Flavobacteriia</taxon>
        <taxon>Flavobacteriales</taxon>
        <taxon>Flavobacteriaceae</taxon>
        <taxon>Flagellimonas</taxon>
    </lineage>
</organism>
<feature type="domain" description="DUF4131" evidence="1">
    <location>
        <begin position="2"/>
        <end position="36"/>
    </location>
</feature>
<dbReference type="Pfam" id="PF13567">
    <property type="entry name" value="DUF4131"/>
    <property type="match status" value="1"/>
</dbReference>
<reference evidence="2 3" key="1">
    <citation type="submission" date="2024-01" db="EMBL/GenBank/DDBJ databases">
        <title>The strains designed SYSU M86414 and SYSU M84420 isolated from the marine sediment in San Sha City (Hainan Province, China).</title>
        <authorList>
            <person name="Guo D."/>
        </authorList>
    </citation>
    <scope>NUCLEOTIDE SEQUENCE [LARGE SCALE GENOMIC DNA]</scope>
    <source>
        <strain evidence="2 3">SYSU M84420</strain>
    </source>
</reference>
<evidence type="ECO:0000313" key="2">
    <source>
        <dbReference type="EMBL" id="MEC4264683.1"/>
    </source>
</evidence>
<dbReference type="EMBL" id="JAYMGW010000003">
    <property type="protein sequence ID" value="MEC4264683.1"/>
    <property type="molecule type" value="Genomic_DNA"/>
</dbReference>
<dbReference type="Proteomes" id="UP001355298">
    <property type="component" value="Unassembled WGS sequence"/>
</dbReference>
<evidence type="ECO:0000313" key="3">
    <source>
        <dbReference type="Proteomes" id="UP001355298"/>
    </source>
</evidence>
<gene>
    <name evidence="2" type="ORF">VOP03_04920</name>
</gene>
<sequence length="64" mass="7516">MVYAKPDSIHPPLNPHQFDYKSYPQKQGIQHQIRTNFPSIKKKRMFLKLYLDLLQTLGNSSCPN</sequence>